<dbReference type="PANTHER" id="PTHR48111:SF35">
    <property type="entry name" value="TRANSCRIPTIONAL REGULATORY PROTEIN QSEB"/>
    <property type="match status" value="1"/>
</dbReference>
<comment type="caution">
    <text evidence="12">The sequence shown here is derived from an EMBL/GenBank/DDBJ whole genome shotgun (WGS) entry which is preliminary data.</text>
</comment>
<dbReference type="AlphaFoldDB" id="A0A934IFV7"/>
<evidence type="ECO:0000256" key="6">
    <source>
        <dbReference type="ARBA" id="ARBA00023125"/>
    </source>
</evidence>
<evidence type="ECO:0000313" key="13">
    <source>
        <dbReference type="Proteomes" id="UP000609531"/>
    </source>
</evidence>
<dbReference type="Gene3D" id="1.10.10.10">
    <property type="entry name" value="Winged helix-like DNA-binding domain superfamily/Winged helix DNA-binding domain"/>
    <property type="match status" value="1"/>
</dbReference>
<organism evidence="12 13">
    <name type="scientific">Acuticoccus mangrovi</name>
    <dbReference type="NCBI Taxonomy" id="2796142"/>
    <lineage>
        <taxon>Bacteria</taxon>
        <taxon>Pseudomonadati</taxon>
        <taxon>Pseudomonadota</taxon>
        <taxon>Alphaproteobacteria</taxon>
        <taxon>Hyphomicrobiales</taxon>
        <taxon>Amorphaceae</taxon>
        <taxon>Acuticoccus</taxon>
    </lineage>
</organism>
<dbReference type="Gene3D" id="6.10.250.690">
    <property type="match status" value="1"/>
</dbReference>
<accession>A0A934IFV7</accession>
<evidence type="ECO:0000256" key="9">
    <source>
        <dbReference type="PROSITE-ProRule" id="PRU01091"/>
    </source>
</evidence>
<name>A0A934IFV7_9HYPH</name>
<dbReference type="CDD" id="cd17624">
    <property type="entry name" value="REC_OmpR_PmrA-like"/>
    <property type="match status" value="1"/>
</dbReference>
<evidence type="ECO:0000256" key="1">
    <source>
        <dbReference type="ARBA" id="ARBA00004496"/>
    </source>
</evidence>
<dbReference type="GO" id="GO:0032993">
    <property type="term" value="C:protein-DNA complex"/>
    <property type="evidence" value="ECO:0007669"/>
    <property type="project" value="TreeGrafter"/>
</dbReference>
<keyword evidence="4" id="KW-0902">Two-component regulatory system</keyword>
<evidence type="ECO:0000256" key="4">
    <source>
        <dbReference type="ARBA" id="ARBA00023012"/>
    </source>
</evidence>
<keyword evidence="6 9" id="KW-0238">DNA-binding</keyword>
<keyword evidence="13" id="KW-1185">Reference proteome</keyword>
<dbReference type="GO" id="GO:0000976">
    <property type="term" value="F:transcription cis-regulatory region binding"/>
    <property type="evidence" value="ECO:0007669"/>
    <property type="project" value="TreeGrafter"/>
</dbReference>
<keyword evidence="2" id="KW-0963">Cytoplasm</keyword>
<dbReference type="InterPro" id="IPR039420">
    <property type="entry name" value="WalR-like"/>
</dbReference>
<dbReference type="InterPro" id="IPR001867">
    <property type="entry name" value="OmpR/PhoB-type_DNA-bd"/>
</dbReference>
<dbReference type="GO" id="GO:0000156">
    <property type="term" value="F:phosphorelay response regulator activity"/>
    <property type="evidence" value="ECO:0007669"/>
    <property type="project" value="TreeGrafter"/>
</dbReference>
<feature type="domain" description="Response regulatory" evidence="10">
    <location>
        <begin position="2"/>
        <end position="116"/>
    </location>
</feature>
<dbReference type="GO" id="GO:0006355">
    <property type="term" value="P:regulation of DNA-templated transcription"/>
    <property type="evidence" value="ECO:0007669"/>
    <property type="project" value="InterPro"/>
</dbReference>
<feature type="DNA-binding region" description="OmpR/PhoB-type" evidence="9">
    <location>
        <begin position="124"/>
        <end position="218"/>
    </location>
</feature>
<dbReference type="InterPro" id="IPR036388">
    <property type="entry name" value="WH-like_DNA-bd_sf"/>
</dbReference>
<dbReference type="PANTHER" id="PTHR48111">
    <property type="entry name" value="REGULATOR OF RPOS"/>
    <property type="match status" value="1"/>
</dbReference>
<reference evidence="12" key="1">
    <citation type="submission" date="2020-12" db="EMBL/GenBank/DDBJ databases">
        <title>Bacterial taxonomy.</title>
        <authorList>
            <person name="Pan X."/>
        </authorList>
    </citation>
    <scope>NUCLEOTIDE SEQUENCE</scope>
    <source>
        <strain evidence="12">B2012</strain>
    </source>
</reference>
<dbReference type="InterPro" id="IPR011006">
    <property type="entry name" value="CheY-like_superfamily"/>
</dbReference>
<evidence type="ECO:0000256" key="8">
    <source>
        <dbReference type="PROSITE-ProRule" id="PRU00169"/>
    </source>
</evidence>
<dbReference type="PROSITE" id="PS50110">
    <property type="entry name" value="RESPONSE_REGULATORY"/>
    <property type="match status" value="1"/>
</dbReference>
<feature type="modified residue" description="4-aspartylphosphate" evidence="8">
    <location>
        <position position="51"/>
    </location>
</feature>
<keyword evidence="7" id="KW-0804">Transcription</keyword>
<dbReference type="SMART" id="SM00448">
    <property type="entry name" value="REC"/>
    <property type="match status" value="1"/>
</dbReference>
<dbReference type="SUPFAM" id="SSF52172">
    <property type="entry name" value="CheY-like"/>
    <property type="match status" value="1"/>
</dbReference>
<dbReference type="Gene3D" id="3.40.50.2300">
    <property type="match status" value="1"/>
</dbReference>
<dbReference type="InterPro" id="IPR001789">
    <property type="entry name" value="Sig_transdc_resp-reg_receiver"/>
</dbReference>
<evidence type="ECO:0000259" key="11">
    <source>
        <dbReference type="PROSITE" id="PS51755"/>
    </source>
</evidence>
<dbReference type="Proteomes" id="UP000609531">
    <property type="component" value="Unassembled WGS sequence"/>
</dbReference>
<dbReference type="CDD" id="cd00383">
    <property type="entry name" value="trans_reg_C"/>
    <property type="match status" value="1"/>
</dbReference>
<comment type="subcellular location">
    <subcellularLocation>
        <location evidence="1">Cytoplasm</location>
    </subcellularLocation>
</comment>
<gene>
    <name evidence="12" type="ORF">JCR33_09365</name>
</gene>
<keyword evidence="5" id="KW-0805">Transcription regulation</keyword>
<dbReference type="Pfam" id="PF00072">
    <property type="entry name" value="Response_reg"/>
    <property type="match status" value="1"/>
</dbReference>
<proteinExistence type="predicted"/>
<protein>
    <submittedName>
        <fullName evidence="12">Response regulator transcription factor</fullName>
    </submittedName>
</protein>
<evidence type="ECO:0000256" key="7">
    <source>
        <dbReference type="ARBA" id="ARBA00023163"/>
    </source>
</evidence>
<dbReference type="PROSITE" id="PS51755">
    <property type="entry name" value="OMPR_PHOB"/>
    <property type="match status" value="1"/>
</dbReference>
<evidence type="ECO:0000256" key="5">
    <source>
        <dbReference type="ARBA" id="ARBA00023015"/>
    </source>
</evidence>
<dbReference type="GO" id="GO:0005829">
    <property type="term" value="C:cytosol"/>
    <property type="evidence" value="ECO:0007669"/>
    <property type="project" value="TreeGrafter"/>
</dbReference>
<keyword evidence="3 8" id="KW-0597">Phosphoprotein</keyword>
<evidence type="ECO:0000256" key="2">
    <source>
        <dbReference type="ARBA" id="ARBA00022490"/>
    </source>
</evidence>
<dbReference type="EMBL" id="JAEKJA010000007">
    <property type="protein sequence ID" value="MBJ3775894.1"/>
    <property type="molecule type" value="Genomic_DNA"/>
</dbReference>
<dbReference type="SMART" id="SM00862">
    <property type="entry name" value="Trans_reg_C"/>
    <property type="match status" value="1"/>
</dbReference>
<evidence type="ECO:0000259" key="10">
    <source>
        <dbReference type="PROSITE" id="PS50110"/>
    </source>
</evidence>
<feature type="domain" description="OmpR/PhoB-type" evidence="11">
    <location>
        <begin position="124"/>
        <end position="218"/>
    </location>
</feature>
<dbReference type="RefSeq" id="WP_198881798.1">
    <property type="nucleotide sequence ID" value="NZ_JAEKJA010000007.1"/>
</dbReference>
<evidence type="ECO:0000256" key="3">
    <source>
        <dbReference type="ARBA" id="ARBA00022553"/>
    </source>
</evidence>
<sequence length="221" mass="23737">MRILIVEDDELLGDGLAVGLGLQGFTVDLAPSAADAEAAIAVGGFSAIVLDVMLPDGDGRAILADLRARGDATPVIMLTAQDTLADRITGLDAGADDHLGKPFELDELAARLRALVRRGRGQAAARIEWRDVAIDPATLSAEVADKPIRISRREFALLHALMERPGVVLSRQQLEDRLYGFSNGVESNAVEVHIHNLRGKLGGDFIETVRGLGYRLRRDDA</sequence>
<dbReference type="Pfam" id="PF00486">
    <property type="entry name" value="Trans_reg_C"/>
    <property type="match status" value="1"/>
</dbReference>
<evidence type="ECO:0000313" key="12">
    <source>
        <dbReference type="EMBL" id="MBJ3775894.1"/>
    </source>
</evidence>